<evidence type="ECO:0000256" key="6">
    <source>
        <dbReference type="ARBA" id="ARBA00039082"/>
    </source>
</evidence>
<evidence type="ECO:0000256" key="1">
    <source>
        <dbReference type="ARBA" id="ARBA00023157"/>
    </source>
</evidence>
<dbReference type="InterPro" id="IPR011050">
    <property type="entry name" value="Pectin_lyase_fold/virulence"/>
</dbReference>
<dbReference type="GO" id="GO:0047490">
    <property type="term" value="F:pectin lyase activity"/>
    <property type="evidence" value="ECO:0007669"/>
    <property type="project" value="UniProtKB-EC"/>
</dbReference>
<evidence type="ECO:0000256" key="5">
    <source>
        <dbReference type="ARBA" id="ARBA00037631"/>
    </source>
</evidence>
<dbReference type="Gene3D" id="2.160.20.10">
    <property type="entry name" value="Single-stranded right-handed beta-helix, Pectin lyase-like"/>
    <property type="match status" value="1"/>
</dbReference>
<feature type="signal peptide" evidence="7">
    <location>
        <begin position="1"/>
        <end position="16"/>
    </location>
</feature>
<dbReference type="GO" id="GO:0030570">
    <property type="term" value="F:pectate lyase activity"/>
    <property type="evidence" value="ECO:0007669"/>
    <property type="project" value="InterPro"/>
</dbReference>
<sequence>MKTLSLLLVYICSCQGFYNIPAYAPYNWLPHILIPNTNEELAKALCSKYNASGYCIDNDMKIIFVTKVFDFRKTEGVNEEEGCYHLSTPECLIHGQKKLNFSNQCNGLQSTLVTYDRAGQNPLQIGSNKYIISRKGKILGKGLKVSANQNVFIYGLTISDVNADVIFGGDAIILDGATNVWIHGNYIARIGRQMFVTGLNACKNITVSYNTFDGRSPYSAYCDGSHYWLWLIEGADDFVTFYQNTVIYTSGRGPHLTGSPNSKGLLHIIKNIFINIQHAGLIDAASPAARALIEGNLFYNVSYVVNNNFGHIYYIFNKNDAEVCRKYIKRKCFVNSAKNSKGLEIKNDESVLKEFAHLDLIDTDVIDKYDAYFKSFVNYLGDTSLSVKSNVKKPKRNKIRQKSKFSKNKLL</sequence>
<comment type="catalytic activity">
    <reaction evidence="4">
        <text>Eliminative cleavage of (1-&gt;4)-alpha-D-galacturonan methyl ester to give oligosaccharides with 4-deoxy-6-O-methyl-alpha-D-galact-4-enuronosyl groups at their non-reducing ends.</text>
        <dbReference type="EC" id="4.2.2.10"/>
    </reaction>
</comment>
<feature type="domain" description="Pectate lyase" evidence="8">
    <location>
        <begin position="81"/>
        <end position="304"/>
    </location>
</feature>
<reference evidence="9" key="1">
    <citation type="submission" date="2015-12" db="EMBL/GenBank/DDBJ databases">
        <title>De novo transcriptome assembly of four potential Pierce s Disease insect vectors from Arizona vineyards.</title>
        <authorList>
            <person name="Tassone E.E."/>
        </authorList>
    </citation>
    <scope>NUCLEOTIDE SEQUENCE</scope>
</reference>
<evidence type="ECO:0000256" key="7">
    <source>
        <dbReference type="SAM" id="SignalP"/>
    </source>
</evidence>
<dbReference type="EC" id="4.2.2.10" evidence="6"/>
<evidence type="ECO:0000256" key="2">
    <source>
        <dbReference type="ARBA" id="ARBA00023180"/>
    </source>
</evidence>
<dbReference type="PANTHER" id="PTHR31683">
    <property type="entry name" value="PECTATE LYASE 18-RELATED"/>
    <property type="match status" value="1"/>
</dbReference>
<dbReference type="InterPro" id="IPR045032">
    <property type="entry name" value="PEL"/>
</dbReference>
<dbReference type="AlphaFoldDB" id="A0A1B6CUW1"/>
<dbReference type="SUPFAM" id="SSF51126">
    <property type="entry name" value="Pectin lyase-like"/>
    <property type="match status" value="1"/>
</dbReference>
<keyword evidence="3" id="KW-0456">Lyase</keyword>
<dbReference type="InterPro" id="IPR002022">
    <property type="entry name" value="Pec_lyase"/>
</dbReference>
<evidence type="ECO:0000313" key="9">
    <source>
        <dbReference type="EMBL" id="JAS17276.1"/>
    </source>
</evidence>
<dbReference type="EMBL" id="GEDC01020022">
    <property type="protein sequence ID" value="JAS17276.1"/>
    <property type="molecule type" value="Transcribed_RNA"/>
</dbReference>
<comment type="function">
    <text evidence="5">Pectinolytic enzymes consist of four classes of enzymes: pectin lyase, polygalacturonase, pectin methylesterase and rhamnogalacturonase. Among pectinolytic enzymes, pectin lyase is the most important in depolymerization of pectin, since it cleaves internal glycosidic bonds of highly methylated pectins.</text>
</comment>
<keyword evidence="2" id="KW-0325">Glycoprotein</keyword>
<keyword evidence="1" id="KW-1015">Disulfide bond</keyword>
<evidence type="ECO:0000256" key="4">
    <source>
        <dbReference type="ARBA" id="ARBA00036818"/>
    </source>
</evidence>
<protein>
    <recommendedName>
        <fullName evidence="6">pectin lyase</fullName>
        <ecNumber evidence="6">4.2.2.10</ecNumber>
    </recommendedName>
</protein>
<dbReference type="PANTHER" id="PTHR31683:SF67">
    <property type="entry name" value="PECTIN LYASE F-RELATED"/>
    <property type="match status" value="1"/>
</dbReference>
<organism evidence="9">
    <name type="scientific">Clastoptera arizonana</name>
    <name type="common">Arizona spittle bug</name>
    <dbReference type="NCBI Taxonomy" id="38151"/>
    <lineage>
        <taxon>Eukaryota</taxon>
        <taxon>Metazoa</taxon>
        <taxon>Ecdysozoa</taxon>
        <taxon>Arthropoda</taxon>
        <taxon>Hexapoda</taxon>
        <taxon>Insecta</taxon>
        <taxon>Pterygota</taxon>
        <taxon>Neoptera</taxon>
        <taxon>Paraneoptera</taxon>
        <taxon>Hemiptera</taxon>
        <taxon>Auchenorrhyncha</taxon>
        <taxon>Cercopoidea</taxon>
        <taxon>Clastopteridae</taxon>
        <taxon>Clastoptera</taxon>
    </lineage>
</organism>
<keyword evidence="7" id="KW-0732">Signal</keyword>
<name>A0A1B6CUW1_9HEMI</name>
<dbReference type="InterPro" id="IPR012334">
    <property type="entry name" value="Pectin_lyas_fold"/>
</dbReference>
<evidence type="ECO:0000256" key="3">
    <source>
        <dbReference type="ARBA" id="ARBA00023239"/>
    </source>
</evidence>
<dbReference type="SMART" id="SM00656">
    <property type="entry name" value="Amb_all"/>
    <property type="match status" value="1"/>
</dbReference>
<proteinExistence type="predicted"/>
<feature type="chain" id="PRO_5008580680" description="pectin lyase" evidence="7">
    <location>
        <begin position="17"/>
        <end position="411"/>
    </location>
</feature>
<accession>A0A1B6CUW1</accession>
<evidence type="ECO:0000259" key="8">
    <source>
        <dbReference type="SMART" id="SM00656"/>
    </source>
</evidence>
<gene>
    <name evidence="9" type="ORF">g.12199</name>
</gene>